<dbReference type="EMBL" id="NBNE01002036">
    <property type="protein sequence ID" value="OWZ11759.1"/>
    <property type="molecule type" value="Genomic_DNA"/>
</dbReference>
<keyword evidence="2" id="KW-0548">Nucleotidyltransferase</keyword>
<accession>A0A225W3I3</accession>
<evidence type="ECO:0000256" key="3">
    <source>
        <dbReference type="ARBA" id="ARBA00022722"/>
    </source>
</evidence>
<dbReference type="Pfam" id="PF17917">
    <property type="entry name" value="RT_RNaseH"/>
    <property type="match status" value="1"/>
</dbReference>
<keyword evidence="5" id="KW-0378">Hydrolase</keyword>
<evidence type="ECO:0000256" key="6">
    <source>
        <dbReference type="ARBA" id="ARBA00022918"/>
    </source>
</evidence>
<dbReference type="GO" id="GO:0016787">
    <property type="term" value="F:hydrolase activity"/>
    <property type="evidence" value="ECO:0007669"/>
    <property type="project" value="UniProtKB-KW"/>
</dbReference>
<gene>
    <name evidence="8" type="ORF">PHMEG_00015182</name>
</gene>
<evidence type="ECO:0000256" key="1">
    <source>
        <dbReference type="ARBA" id="ARBA00022679"/>
    </source>
</evidence>
<dbReference type="GO" id="GO:0004519">
    <property type="term" value="F:endonuclease activity"/>
    <property type="evidence" value="ECO:0007669"/>
    <property type="project" value="UniProtKB-KW"/>
</dbReference>
<reference evidence="9" key="1">
    <citation type="submission" date="2017-03" db="EMBL/GenBank/DDBJ databases">
        <title>Phytopthora megakarya and P. palmivora, two closely related causual agents of cacao black pod achieved similar genome size and gene model numbers by different mechanisms.</title>
        <authorList>
            <person name="Ali S."/>
            <person name="Shao J."/>
            <person name="Larry D.J."/>
            <person name="Kronmiller B."/>
            <person name="Shen D."/>
            <person name="Strem M.D."/>
            <person name="Melnick R.L."/>
            <person name="Guiltinan M.J."/>
            <person name="Tyler B.M."/>
            <person name="Meinhardt L.W."/>
            <person name="Bailey B.A."/>
        </authorList>
    </citation>
    <scope>NUCLEOTIDE SEQUENCE [LARGE SCALE GENOMIC DNA]</scope>
    <source>
        <strain evidence="9">zdho120</strain>
    </source>
</reference>
<dbReference type="GO" id="GO:0003964">
    <property type="term" value="F:RNA-directed DNA polymerase activity"/>
    <property type="evidence" value="ECO:0007669"/>
    <property type="project" value="UniProtKB-KW"/>
</dbReference>
<protein>
    <submittedName>
        <fullName evidence="8">Reverse transcriptase</fullName>
    </submittedName>
</protein>
<dbReference type="InterPro" id="IPR012337">
    <property type="entry name" value="RNaseH-like_sf"/>
</dbReference>
<name>A0A225W3I3_9STRA</name>
<organism evidence="8 9">
    <name type="scientific">Phytophthora megakarya</name>
    <dbReference type="NCBI Taxonomy" id="4795"/>
    <lineage>
        <taxon>Eukaryota</taxon>
        <taxon>Sar</taxon>
        <taxon>Stramenopiles</taxon>
        <taxon>Oomycota</taxon>
        <taxon>Peronosporomycetes</taxon>
        <taxon>Peronosporales</taxon>
        <taxon>Peronosporaceae</taxon>
        <taxon>Phytophthora</taxon>
    </lineage>
</organism>
<keyword evidence="6 8" id="KW-0695">RNA-directed DNA polymerase</keyword>
<dbReference type="AlphaFoldDB" id="A0A225W3I3"/>
<evidence type="ECO:0000256" key="4">
    <source>
        <dbReference type="ARBA" id="ARBA00022759"/>
    </source>
</evidence>
<keyword evidence="1" id="KW-0808">Transferase</keyword>
<dbReference type="Gene3D" id="3.30.420.10">
    <property type="entry name" value="Ribonuclease H-like superfamily/Ribonuclease H"/>
    <property type="match status" value="1"/>
</dbReference>
<evidence type="ECO:0000259" key="7">
    <source>
        <dbReference type="Pfam" id="PF17917"/>
    </source>
</evidence>
<keyword evidence="4" id="KW-0255">Endonuclease</keyword>
<feature type="domain" description="Reverse transcriptase RNase H-like" evidence="7">
    <location>
        <begin position="4"/>
        <end position="63"/>
    </location>
</feature>
<sequence length="296" mass="33243">MFNELEYGIAEKEVLALLRILDFNYNTLVRRLIRVATRHSILTWLFRSTALQGRLGQWVILLSPWVLEIVKCNKSEDEIMGTLAASITPRSEVDKALISIAPKMEPRRKIQPPIPIVRPDEDLYVASIDGSARVKRGGGVYSSILWKLPERTALKARSGYAEGLTVNEAYIMAFWADPLRLVICGDPNLVIRQIDCKAPGLTLLSRKALDRLRIRPDHELVHVKRDWNGNADSLASAALQRQCGVEIETDSEIQDLITLNRLDGILIVKSEDPAVQIAAGTTPIRREIVIQPPWDV</sequence>
<evidence type="ECO:0000256" key="2">
    <source>
        <dbReference type="ARBA" id="ARBA00022695"/>
    </source>
</evidence>
<proteinExistence type="predicted"/>
<keyword evidence="3" id="KW-0540">Nuclease</keyword>
<keyword evidence="9" id="KW-1185">Reference proteome</keyword>
<comment type="caution">
    <text evidence="8">The sequence shown here is derived from an EMBL/GenBank/DDBJ whole genome shotgun (WGS) entry which is preliminary data.</text>
</comment>
<evidence type="ECO:0000256" key="5">
    <source>
        <dbReference type="ARBA" id="ARBA00022801"/>
    </source>
</evidence>
<dbReference type="GO" id="GO:0003676">
    <property type="term" value="F:nucleic acid binding"/>
    <property type="evidence" value="ECO:0007669"/>
    <property type="project" value="InterPro"/>
</dbReference>
<dbReference type="SUPFAM" id="SSF53098">
    <property type="entry name" value="Ribonuclease H-like"/>
    <property type="match status" value="1"/>
</dbReference>
<evidence type="ECO:0000313" key="9">
    <source>
        <dbReference type="Proteomes" id="UP000198211"/>
    </source>
</evidence>
<dbReference type="Proteomes" id="UP000198211">
    <property type="component" value="Unassembled WGS sequence"/>
</dbReference>
<dbReference type="InterPro" id="IPR041373">
    <property type="entry name" value="RT_RNaseH"/>
</dbReference>
<evidence type="ECO:0000313" key="8">
    <source>
        <dbReference type="EMBL" id="OWZ11759.1"/>
    </source>
</evidence>
<dbReference type="InterPro" id="IPR036397">
    <property type="entry name" value="RNaseH_sf"/>
</dbReference>